<sequence length="495" mass="56783">MTPIPASQSTPHKAWWLQVEGVYAEEKDARVKMMKEQVWQYHKLKASYRSVFKAQKESRLEALSNDARVHHAHVECIALKARHAAFEAQLEAKAAAKLLLDYQIDAVASALVSSAVAEAFATVEVEEVTRQLWQLKEIEDQEREAWLEEESKARQRIFSCRRVEAQRMLRITKLTQAQLLARREKTTNIPLQMSNLTLKEEVVRKRGLYDDEQSDWAELQDAMTESVKRIKEQDRAMGIIAGIAKASKALEQQQEAHYQRLRVNLKREEAAKRRFLLEFFADERVKLQKQWRQAETALWEQWAADQIQAAIAQAEAGDRVEASLERVSAALVEEAISDAFFEVQAEHRAEMAKREEMEFQARLKRDRQEVQASKGTTLKRSLSLRAKFTEVQIASAEHALADSPKCPRAPRAPEKPIEQQPTMPKPEKTGRRIYIRKQAAKRRQQEETFGQQSPRTRGLLLKQQAVDRAMPTPPPRFVLPPIDSPFNVQAPALSV</sequence>
<reference evidence="2" key="1">
    <citation type="submission" date="2021-01" db="EMBL/GenBank/DDBJ databases">
        <authorList>
            <person name="Corre E."/>
            <person name="Pelletier E."/>
            <person name="Niang G."/>
            <person name="Scheremetjew M."/>
            <person name="Finn R."/>
            <person name="Kale V."/>
            <person name="Holt S."/>
            <person name="Cochrane G."/>
            <person name="Meng A."/>
            <person name="Brown T."/>
            <person name="Cohen L."/>
        </authorList>
    </citation>
    <scope>NUCLEOTIDE SEQUENCE</scope>
    <source>
        <strain evidence="2">NIES-381</strain>
    </source>
</reference>
<proteinExistence type="predicted"/>
<name>A0A7S1NEP2_9EUGL</name>
<protein>
    <submittedName>
        <fullName evidence="2">Uncharacterized protein</fullName>
    </submittedName>
</protein>
<feature type="region of interest" description="Disordered" evidence="1">
    <location>
        <begin position="399"/>
        <end position="495"/>
    </location>
</feature>
<feature type="compositionally biased region" description="Basic residues" evidence="1">
    <location>
        <begin position="431"/>
        <end position="442"/>
    </location>
</feature>
<organism evidence="2">
    <name type="scientific">Eutreptiella gymnastica</name>
    <dbReference type="NCBI Taxonomy" id="73025"/>
    <lineage>
        <taxon>Eukaryota</taxon>
        <taxon>Discoba</taxon>
        <taxon>Euglenozoa</taxon>
        <taxon>Euglenida</taxon>
        <taxon>Spirocuta</taxon>
        <taxon>Euglenophyceae</taxon>
        <taxon>Eutreptiales</taxon>
        <taxon>Eutreptiaceae</taxon>
        <taxon>Eutreptiella</taxon>
    </lineage>
</organism>
<dbReference type="EMBL" id="HBGA01073181">
    <property type="protein sequence ID" value="CAD9016222.1"/>
    <property type="molecule type" value="Transcribed_RNA"/>
</dbReference>
<evidence type="ECO:0000313" key="2">
    <source>
        <dbReference type="EMBL" id="CAD9016222.1"/>
    </source>
</evidence>
<dbReference type="AlphaFoldDB" id="A0A7S1NEP2"/>
<gene>
    <name evidence="2" type="ORF">EGYM00392_LOCUS27331</name>
</gene>
<evidence type="ECO:0000256" key="1">
    <source>
        <dbReference type="SAM" id="MobiDB-lite"/>
    </source>
</evidence>
<accession>A0A7S1NEP2</accession>